<dbReference type="Proteomes" id="UP001198571">
    <property type="component" value="Unassembled WGS sequence"/>
</dbReference>
<dbReference type="PANTHER" id="PTHR35011">
    <property type="entry name" value="2,3-DIKETO-L-GULONATE TRAP TRANSPORTER SMALL PERMEASE PROTEIN YIAM"/>
    <property type="match status" value="1"/>
</dbReference>
<evidence type="ECO:0000313" key="12">
    <source>
        <dbReference type="Proteomes" id="UP001198571"/>
    </source>
</evidence>
<proteinExistence type="inferred from homology"/>
<evidence type="ECO:0000256" key="2">
    <source>
        <dbReference type="ARBA" id="ARBA00022448"/>
    </source>
</evidence>
<evidence type="ECO:0000259" key="10">
    <source>
        <dbReference type="Pfam" id="PF04290"/>
    </source>
</evidence>
<comment type="caution">
    <text evidence="11">The sequence shown here is derived from an EMBL/GenBank/DDBJ whole genome shotgun (WGS) entry which is preliminary data.</text>
</comment>
<keyword evidence="2 9" id="KW-0813">Transport</keyword>
<evidence type="ECO:0000256" key="8">
    <source>
        <dbReference type="ARBA" id="ARBA00038436"/>
    </source>
</evidence>
<keyword evidence="5 9" id="KW-0812">Transmembrane</keyword>
<feature type="transmembrane region" description="Helical" evidence="9">
    <location>
        <begin position="89"/>
        <end position="108"/>
    </location>
</feature>
<dbReference type="InterPro" id="IPR055348">
    <property type="entry name" value="DctQ"/>
</dbReference>
<keyword evidence="7 9" id="KW-0472">Membrane</keyword>
<evidence type="ECO:0000256" key="4">
    <source>
        <dbReference type="ARBA" id="ARBA00022519"/>
    </source>
</evidence>
<keyword evidence="6 9" id="KW-1133">Transmembrane helix</keyword>
<comment type="subunit">
    <text evidence="9">The complex comprises the extracytoplasmic solute receptor protein and the two transmembrane proteins.</text>
</comment>
<comment type="similarity">
    <text evidence="8 9">Belongs to the TRAP transporter small permease family.</text>
</comment>
<dbReference type="EMBL" id="JACDXX010000010">
    <property type="protein sequence ID" value="MCB5410790.1"/>
    <property type="molecule type" value="Genomic_DNA"/>
</dbReference>
<evidence type="ECO:0000256" key="7">
    <source>
        <dbReference type="ARBA" id="ARBA00023136"/>
    </source>
</evidence>
<evidence type="ECO:0000313" key="11">
    <source>
        <dbReference type="EMBL" id="MCB5410790.1"/>
    </source>
</evidence>
<dbReference type="Pfam" id="PF04290">
    <property type="entry name" value="DctQ"/>
    <property type="match status" value="1"/>
</dbReference>
<accession>A0ABS8CNL7</accession>
<name>A0ABS8CNL7_9RHOB</name>
<evidence type="ECO:0000256" key="3">
    <source>
        <dbReference type="ARBA" id="ARBA00022475"/>
    </source>
</evidence>
<gene>
    <name evidence="11" type="ORF">H0485_12375</name>
</gene>
<reference evidence="11 12" key="1">
    <citation type="submission" date="2020-07" db="EMBL/GenBank/DDBJ databases">
        <title>Pseudogemmobacter sp. nov., isolated from poultry manure in Taiwan.</title>
        <authorList>
            <person name="Lin S.-Y."/>
            <person name="Tang Y.-S."/>
            <person name="Young C.-C."/>
        </authorList>
    </citation>
    <scope>NUCLEOTIDE SEQUENCE [LARGE SCALE GENOMIC DNA]</scope>
    <source>
        <strain evidence="11 12">CC-YST710</strain>
    </source>
</reference>
<dbReference type="PANTHER" id="PTHR35011:SF2">
    <property type="entry name" value="2,3-DIKETO-L-GULONATE TRAP TRANSPORTER SMALL PERMEASE PROTEIN YIAM"/>
    <property type="match status" value="1"/>
</dbReference>
<feature type="transmembrane region" description="Helical" evidence="9">
    <location>
        <begin position="12"/>
        <end position="34"/>
    </location>
</feature>
<feature type="domain" description="Tripartite ATP-independent periplasmic transporters DctQ component" evidence="10">
    <location>
        <begin position="25"/>
        <end position="146"/>
    </location>
</feature>
<evidence type="ECO:0000256" key="9">
    <source>
        <dbReference type="RuleBase" id="RU369079"/>
    </source>
</evidence>
<feature type="transmembrane region" description="Helical" evidence="9">
    <location>
        <begin position="128"/>
        <end position="150"/>
    </location>
</feature>
<keyword evidence="3" id="KW-1003">Cell membrane</keyword>
<feature type="transmembrane region" description="Helical" evidence="9">
    <location>
        <begin position="49"/>
        <end position="68"/>
    </location>
</feature>
<protein>
    <recommendedName>
        <fullName evidence="9">TRAP transporter small permease protein</fullName>
    </recommendedName>
</protein>
<evidence type="ECO:0000256" key="5">
    <source>
        <dbReference type="ARBA" id="ARBA00022692"/>
    </source>
</evidence>
<dbReference type="InterPro" id="IPR007387">
    <property type="entry name" value="TRAP_DctQ"/>
</dbReference>
<keyword evidence="12" id="KW-1185">Reference proteome</keyword>
<sequence>MSLNRARTAITSLNEAVILVLFAAMILATMAQVISRYVFNAPLIWSEELSRYLFIWISFLGAWLAWVSREHLGIDILPHVLPPRLKRPGQVLIELTVLIFALASMYFGRKILSVSLGQPSAVLRLPMFWIYLSYYICMILISLEILLGWIGGQRPRPVGVAP</sequence>
<keyword evidence="4 9" id="KW-0997">Cell inner membrane</keyword>
<evidence type="ECO:0000256" key="6">
    <source>
        <dbReference type="ARBA" id="ARBA00022989"/>
    </source>
</evidence>
<evidence type="ECO:0000256" key="1">
    <source>
        <dbReference type="ARBA" id="ARBA00004429"/>
    </source>
</evidence>
<comment type="function">
    <text evidence="9">Part of the tripartite ATP-independent periplasmic (TRAP) transport system.</text>
</comment>
<organism evidence="11 12">
    <name type="scientific">Pseudogemmobacter faecipullorum</name>
    <dbReference type="NCBI Taxonomy" id="2755041"/>
    <lineage>
        <taxon>Bacteria</taxon>
        <taxon>Pseudomonadati</taxon>
        <taxon>Pseudomonadota</taxon>
        <taxon>Alphaproteobacteria</taxon>
        <taxon>Rhodobacterales</taxon>
        <taxon>Paracoccaceae</taxon>
        <taxon>Pseudogemmobacter</taxon>
    </lineage>
</organism>
<comment type="subcellular location">
    <subcellularLocation>
        <location evidence="1 9">Cell inner membrane</location>
        <topology evidence="1 9">Multi-pass membrane protein</topology>
    </subcellularLocation>
</comment>
<dbReference type="RefSeq" id="WP_226935992.1">
    <property type="nucleotide sequence ID" value="NZ_JACDXX010000010.1"/>
</dbReference>